<comment type="similarity">
    <text evidence="1">Belongs to the cerato-ulmin hydrophobin family.</text>
</comment>
<dbReference type="SUPFAM" id="SSF101751">
    <property type="entry name" value="Hydrophobin II, HfbII"/>
    <property type="match status" value="1"/>
</dbReference>
<proteinExistence type="inferred from homology"/>
<dbReference type="Gene3D" id="3.20.120.10">
    <property type="entry name" value="Hydrophobin"/>
    <property type="match status" value="1"/>
</dbReference>
<dbReference type="PANTHER" id="PTHR42341:SF1">
    <property type="entry name" value="HYDROPHOBIN"/>
    <property type="match status" value="1"/>
</dbReference>
<organism evidence="4 5">
    <name type="scientific">Mycena sanguinolenta</name>
    <dbReference type="NCBI Taxonomy" id="230812"/>
    <lineage>
        <taxon>Eukaryota</taxon>
        <taxon>Fungi</taxon>
        <taxon>Dikarya</taxon>
        <taxon>Basidiomycota</taxon>
        <taxon>Agaricomycotina</taxon>
        <taxon>Agaricomycetes</taxon>
        <taxon>Agaricomycetidae</taxon>
        <taxon>Agaricales</taxon>
        <taxon>Marasmiineae</taxon>
        <taxon>Mycenaceae</taxon>
        <taxon>Mycena</taxon>
    </lineage>
</organism>
<accession>A0A8H6XYI6</accession>
<feature type="signal peptide" evidence="3">
    <location>
        <begin position="1"/>
        <end position="24"/>
    </location>
</feature>
<gene>
    <name evidence="4" type="ORF">MSAN_01627900</name>
</gene>
<dbReference type="EMBL" id="JACAZH010000014">
    <property type="protein sequence ID" value="KAF7350673.1"/>
    <property type="molecule type" value="Genomic_DNA"/>
</dbReference>
<protein>
    <submittedName>
        <fullName evidence="4">Trihydrophobin</fullName>
    </submittedName>
</protein>
<keyword evidence="5" id="KW-1185">Reference proteome</keyword>
<reference evidence="4" key="1">
    <citation type="submission" date="2020-05" db="EMBL/GenBank/DDBJ databases">
        <title>Mycena genomes resolve the evolution of fungal bioluminescence.</title>
        <authorList>
            <person name="Tsai I.J."/>
        </authorList>
    </citation>
    <scope>NUCLEOTIDE SEQUENCE</scope>
    <source>
        <strain evidence="4">160909Yilan</strain>
    </source>
</reference>
<dbReference type="Pfam" id="PF06766">
    <property type="entry name" value="Hydrophobin_2"/>
    <property type="match status" value="1"/>
</dbReference>
<evidence type="ECO:0000313" key="4">
    <source>
        <dbReference type="EMBL" id="KAF7350673.1"/>
    </source>
</evidence>
<sequence length="99" mass="9905">MSISAMQLFPVVLLVAYTTALAAASDYQPCSSTAYGSPQCCDADVVGLADLGCQAPPDTPTDATDFTDICAASGQTPRCCAAPIADIGVLCQTPAGVAT</sequence>
<dbReference type="GO" id="GO:0005576">
    <property type="term" value="C:extracellular region"/>
    <property type="evidence" value="ECO:0007669"/>
    <property type="project" value="InterPro"/>
</dbReference>
<dbReference type="PANTHER" id="PTHR42341">
    <property type="entry name" value="HYDROPHOBIN"/>
    <property type="match status" value="1"/>
</dbReference>
<dbReference type="InterPro" id="IPR036686">
    <property type="entry name" value="Class_II_Hydrophobin_sf"/>
</dbReference>
<dbReference type="AlphaFoldDB" id="A0A8H6XYI6"/>
<dbReference type="Proteomes" id="UP000623467">
    <property type="component" value="Unassembled WGS sequence"/>
</dbReference>
<evidence type="ECO:0000256" key="1">
    <source>
        <dbReference type="ARBA" id="ARBA00009576"/>
    </source>
</evidence>
<comment type="caution">
    <text evidence="4">The sequence shown here is derived from an EMBL/GenBank/DDBJ whole genome shotgun (WGS) entry which is preliminary data.</text>
</comment>
<dbReference type="InterPro" id="IPR010636">
    <property type="entry name" value="Class_II_hydrophobin"/>
</dbReference>
<keyword evidence="3" id="KW-0732">Signal</keyword>
<name>A0A8H6XYI6_9AGAR</name>
<keyword evidence="2" id="KW-1015">Disulfide bond</keyword>
<evidence type="ECO:0000256" key="3">
    <source>
        <dbReference type="SAM" id="SignalP"/>
    </source>
</evidence>
<evidence type="ECO:0000256" key="2">
    <source>
        <dbReference type="ARBA" id="ARBA00023157"/>
    </source>
</evidence>
<evidence type="ECO:0000313" key="5">
    <source>
        <dbReference type="Proteomes" id="UP000623467"/>
    </source>
</evidence>
<dbReference type="OrthoDB" id="4500971at2759"/>
<dbReference type="CDD" id="cd23508">
    <property type="entry name" value="hydrophobin_II"/>
    <property type="match status" value="1"/>
</dbReference>
<feature type="chain" id="PRO_5034998922" evidence="3">
    <location>
        <begin position="25"/>
        <end position="99"/>
    </location>
</feature>